<dbReference type="Pfam" id="PF02321">
    <property type="entry name" value="OEP"/>
    <property type="match status" value="2"/>
</dbReference>
<dbReference type="EMBL" id="CP042997">
    <property type="protein sequence ID" value="QEH34609.1"/>
    <property type="molecule type" value="Genomic_DNA"/>
</dbReference>
<sequence length="538" mass="58104" precursor="true">MADHSPRNALAVALTVALLCAGRPARAQGLGSDASDFPKVGGGGSLLGNSPGAGGGALSGASGNSPQSGQILGTRPGVSTPKGIPTSISSPATLGPTILQRPISAPDLQPISPSSAPLYGTLEIPGRGADDDGPPDGVTLEQAIGVTLQRSLDLRSKFYEIPQARADVLQAGLRANPVFYADAQLVPYGQFNRSVPGGPTQYDINVTHPVDVSRKRRARVEVATRAERVLEAQYQEALRQRIDDVYDAFVLGTLASRQTVRYARQSTQGLARLATKTEELYRGGSVSLGDFNRVKIQLRTARLGLVDAEAAYRKAKLELGSLMNLSPEEIAALEIKGSIEDTSPPPPPAEELKRIALEARPDVVSYRLGVRRAEADVALARANRLSDIFVLYQPYTYQNNTPFGLKSATSWALGVTAPLPVYNRNQGAIRRAELNVDQTRIELSDLERQVGIDVEKAVAEYEVTRREVQELRAEVIPEATQIRDEMFRLYTSGEKSAGDFIGAQLEFNQVAKQYLDTAIRHRRSMLNLNTVTGSRIMP</sequence>
<keyword evidence="2" id="KW-0175">Coiled coil</keyword>
<dbReference type="PANTHER" id="PTHR30203">
    <property type="entry name" value="OUTER MEMBRANE CATION EFFLUX PROTEIN"/>
    <property type="match status" value="1"/>
</dbReference>
<dbReference type="Gene3D" id="1.20.1600.10">
    <property type="entry name" value="Outer membrane efflux proteins (OEP)"/>
    <property type="match status" value="1"/>
</dbReference>
<dbReference type="KEGG" id="agv:OJF2_31500"/>
<protein>
    <submittedName>
        <fullName evidence="5">Cobalt-zinc-cadmium resistance protein CzcC</fullName>
    </submittedName>
</protein>
<feature type="region of interest" description="Disordered" evidence="3">
    <location>
        <begin position="42"/>
        <end position="136"/>
    </location>
</feature>
<dbReference type="PANTHER" id="PTHR30203:SF24">
    <property type="entry name" value="BLR4935 PROTEIN"/>
    <property type="match status" value="1"/>
</dbReference>
<dbReference type="InterPro" id="IPR003423">
    <property type="entry name" value="OMP_efflux"/>
</dbReference>
<evidence type="ECO:0000313" key="6">
    <source>
        <dbReference type="Proteomes" id="UP000324233"/>
    </source>
</evidence>
<dbReference type="AlphaFoldDB" id="A0A5B9W2Y7"/>
<feature type="compositionally biased region" description="Gly residues" evidence="3">
    <location>
        <begin position="42"/>
        <end position="58"/>
    </location>
</feature>
<evidence type="ECO:0000256" key="4">
    <source>
        <dbReference type="SAM" id="SignalP"/>
    </source>
</evidence>
<evidence type="ECO:0000256" key="3">
    <source>
        <dbReference type="SAM" id="MobiDB-lite"/>
    </source>
</evidence>
<proteinExistence type="inferred from homology"/>
<keyword evidence="6" id="KW-1185">Reference proteome</keyword>
<reference evidence="5 6" key="1">
    <citation type="submission" date="2019-08" db="EMBL/GenBank/DDBJ databases">
        <title>Deep-cultivation of Planctomycetes and their phenomic and genomic characterization uncovers novel biology.</title>
        <authorList>
            <person name="Wiegand S."/>
            <person name="Jogler M."/>
            <person name="Boedeker C."/>
            <person name="Pinto D."/>
            <person name="Vollmers J."/>
            <person name="Rivas-Marin E."/>
            <person name="Kohn T."/>
            <person name="Peeters S.H."/>
            <person name="Heuer A."/>
            <person name="Rast P."/>
            <person name="Oberbeckmann S."/>
            <person name="Bunk B."/>
            <person name="Jeske O."/>
            <person name="Meyerdierks A."/>
            <person name="Storesund J.E."/>
            <person name="Kallscheuer N."/>
            <person name="Luecker S."/>
            <person name="Lage O.M."/>
            <person name="Pohl T."/>
            <person name="Merkel B.J."/>
            <person name="Hornburger P."/>
            <person name="Mueller R.-W."/>
            <person name="Bruemmer F."/>
            <person name="Labrenz M."/>
            <person name="Spormann A.M."/>
            <person name="Op den Camp H."/>
            <person name="Overmann J."/>
            <person name="Amann R."/>
            <person name="Jetten M.S.M."/>
            <person name="Mascher T."/>
            <person name="Medema M.H."/>
            <person name="Devos D.P."/>
            <person name="Kaster A.-K."/>
            <person name="Ovreas L."/>
            <person name="Rohde M."/>
            <person name="Galperin M.Y."/>
            <person name="Jogler C."/>
        </authorList>
    </citation>
    <scope>NUCLEOTIDE SEQUENCE [LARGE SCALE GENOMIC DNA]</scope>
    <source>
        <strain evidence="5 6">OJF2</strain>
    </source>
</reference>
<evidence type="ECO:0000256" key="1">
    <source>
        <dbReference type="ARBA" id="ARBA00007613"/>
    </source>
</evidence>
<dbReference type="GO" id="GO:0015562">
    <property type="term" value="F:efflux transmembrane transporter activity"/>
    <property type="evidence" value="ECO:0007669"/>
    <property type="project" value="InterPro"/>
</dbReference>
<organism evidence="5 6">
    <name type="scientific">Aquisphaera giovannonii</name>
    <dbReference type="NCBI Taxonomy" id="406548"/>
    <lineage>
        <taxon>Bacteria</taxon>
        <taxon>Pseudomonadati</taxon>
        <taxon>Planctomycetota</taxon>
        <taxon>Planctomycetia</taxon>
        <taxon>Isosphaerales</taxon>
        <taxon>Isosphaeraceae</taxon>
        <taxon>Aquisphaera</taxon>
    </lineage>
</organism>
<feature type="signal peptide" evidence="4">
    <location>
        <begin position="1"/>
        <end position="27"/>
    </location>
</feature>
<accession>A0A5B9W2Y7</accession>
<feature type="chain" id="PRO_5022909278" evidence="4">
    <location>
        <begin position="28"/>
        <end position="538"/>
    </location>
</feature>
<dbReference type="SUPFAM" id="SSF56954">
    <property type="entry name" value="Outer membrane efflux proteins (OEP)"/>
    <property type="match status" value="1"/>
</dbReference>
<comment type="similarity">
    <text evidence="1">Belongs to the outer membrane factor (OMF) (TC 1.B.17) family.</text>
</comment>
<feature type="coiled-coil region" evidence="2">
    <location>
        <begin position="429"/>
        <end position="474"/>
    </location>
</feature>
<keyword evidence="4" id="KW-0732">Signal</keyword>
<dbReference type="RefSeq" id="WP_246196568.1">
    <property type="nucleotide sequence ID" value="NZ_CP042997.1"/>
</dbReference>
<gene>
    <name evidence="5" type="primary">czcC_4</name>
    <name evidence="5" type="ORF">OJF2_31500</name>
</gene>
<evidence type="ECO:0000313" key="5">
    <source>
        <dbReference type="EMBL" id="QEH34609.1"/>
    </source>
</evidence>
<name>A0A5B9W2Y7_9BACT</name>
<dbReference type="Proteomes" id="UP000324233">
    <property type="component" value="Chromosome"/>
</dbReference>
<evidence type="ECO:0000256" key="2">
    <source>
        <dbReference type="SAM" id="Coils"/>
    </source>
</evidence>
<dbReference type="InterPro" id="IPR010131">
    <property type="entry name" value="MdtP/NodT-like"/>
</dbReference>